<gene>
    <name evidence="4" type="ORF">J2I46_16575</name>
</gene>
<accession>A0ABS3JJP4</accession>
<reference evidence="4 5" key="1">
    <citation type="submission" date="2021-03" db="EMBL/GenBank/DDBJ databases">
        <title>Fibrella sp. HMF5405 genome sequencing and assembly.</title>
        <authorList>
            <person name="Kang H."/>
            <person name="Kim H."/>
            <person name="Bae S."/>
            <person name="Joh K."/>
        </authorList>
    </citation>
    <scope>NUCLEOTIDE SEQUENCE [LARGE SCALE GENOMIC DNA]</scope>
    <source>
        <strain evidence="4 5">HMF5405</strain>
    </source>
</reference>
<evidence type="ECO:0000259" key="3">
    <source>
        <dbReference type="Pfam" id="PF02230"/>
    </source>
</evidence>
<dbReference type="PANTHER" id="PTHR10655:SF17">
    <property type="entry name" value="LYSOPHOSPHOLIPASE-LIKE PROTEIN 1"/>
    <property type="match status" value="1"/>
</dbReference>
<comment type="caution">
    <text evidence="4">The sequence shown here is derived from an EMBL/GenBank/DDBJ whole genome shotgun (WGS) entry which is preliminary data.</text>
</comment>
<keyword evidence="2" id="KW-0378">Hydrolase</keyword>
<comment type="similarity">
    <text evidence="1">Belongs to the AB hydrolase superfamily. AB hydrolase 2 family.</text>
</comment>
<dbReference type="PANTHER" id="PTHR10655">
    <property type="entry name" value="LYSOPHOSPHOLIPASE-RELATED"/>
    <property type="match status" value="1"/>
</dbReference>
<evidence type="ECO:0000313" key="5">
    <source>
        <dbReference type="Proteomes" id="UP000664628"/>
    </source>
</evidence>
<dbReference type="InterPro" id="IPR029058">
    <property type="entry name" value="AB_hydrolase_fold"/>
</dbReference>
<dbReference type="EMBL" id="JAFMYW010000005">
    <property type="protein sequence ID" value="MBO0950210.1"/>
    <property type="molecule type" value="Genomic_DNA"/>
</dbReference>
<dbReference type="Pfam" id="PF02230">
    <property type="entry name" value="Abhydrolase_2"/>
    <property type="match status" value="1"/>
</dbReference>
<name>A0ABS3JJP4_9BACT</name>
<evidence type="ECO:0000256" key="2">
    <source>
        <dbReference type="ARBA" id="ARBA00022801"/>
    </source>
</evidence>
<evidence type="ECO:0000313" key="4">
    <source>
        <dbReference type="EMBL" id="MBO0950210.1"/>
    </source>
</evidence>
<keyword evidence="5" id="KW-1185">Reference proteome</keyword>
<sequence>MIHNPNNILTAGVALEEAKRVMIMVHGRGSSARDILSLTQYLNANDMAFVAPQATDGTWYPYSFLQPTERNEPYLSSALTTLEMVRARLQADFNVKTTQLYWLGFSQGACLTLEFLARNPAVYGGIFGLSGGLIGPDTTPRDYPGTFAGTPVVLGCSEPDSHIPKARVLETDTVLTRMGANVLTRIYPNGGHTINEDELSLVNTVLAG</sequence>
<dbReference type="InterPro" id="IPR003140">
    <property type="entry name" value="PLipase/COase/thioEstase"/>
</dbReference>
<protein>
    <submittedName>
        <fullName evidence="4">Phospholipase</fullName>
    </submittedName>
</protein>
<dbReference type="InterPro" id="IPR050565">
    <property type="entry name" value="LYPA1-2/EST-like"/>
</dbReference>
<proteinExistence type="inferred from homology"/>
<dbReference type="RefSeq" id="WP_207330175.1">
    <property type="nucleotide sequence ID" value="NZ_JAFMYW010000005.1"/>
</dbReference>
<evidence type="ECO:0000256" key="1">
    <source>
        <dbReference type="ARBA" id="ARBA00006499"/>
    </source>
</evidence>
<dbReference type="SUPFAM" id="SSF53474">
    <property type="entry name" value="alpha/beta-Hydrolases"/>
    <property type="match status" value="1"/>
</dbReference>
<organism evidence="4 5">
    <name type="scientific">Fibrella forsythiae</name>
    <dbReference type="NCBI Taxonomy" id="2817061"/>
    <lineage>
        <taxon>Bacteria</taxon>
        <taxon>Pseudomonadati</taxon>
        <taxon>Bacteroidota</taxon>
        <taxon>Cytophagia</taxon>
        <taxon>Cytophagales</taxon>
        <taxon>Spirosomataceae</taxon>
        <taxon>Fibrella</taxon>
    </lineage>
</organism>
<feature type="domain" description="Phospholipase/carboxylesterase/thioesterase" evidence="3">
    <location>
        <begin position="16"/>
        <end position="205"/>
    </location>
</feature>
<dbReference type="Gene3D" id="3.40.50.1820">
    <property type="entry name" value="alpha/beta hydrolase"/>
    <property type="match status" value="1"/>
</dbReference>
<dbReference type="Proteomes" id="UP000664628">
    <property type="component" value="Unassembled WGS sequence"/>
</dbReference>